<dbReference type="Proteomes" id="UP000790347">
    <property type="component" value="Unassembled WGS sequence"/>
</dbReference>
<feature type="compositionally biased region" description="Basic and acidic residues" evidence="1">
    <location>
        <begin position="188"/>
        <end position="205"/>
    </location>
</feature>
<dbReference type="EMBL" id="SDOV01000005">
    <property type="protein sequence ID" value="KAH7640267.1"/>
    <property type="molecule type" value="Genomic_DNA"/>
</dbReference>
<sequence length="430" mass="50259">MDKKLVNNQIVTMRKHVKIARNRISQKIYRSINQIKQKIVKWENIENVDNDTKQKHLCELNQKLQSRQIDAKELKSITPDTISKKALVHDDNFLDSLLKKANTPVTERLIARVCQNPQIQSCVKKFRLENPGYEQWLPVQIELWYEKRKIQKDKLKNVDKTGAVHRQNNDIQKEKNSQPKKASVAMNDQKEKKQKQESFPTEKIRHSLPKLAIKKSPSNPRLSLSKKRKSFASTFQVTQLNENSSNNDIQIDAVKTKSAVIKRINLNSMSDKILDDDESDTNNLVKVESSPKKMPVKDGFFLGKQNDNDKDPITNIEEDFIQMHYASDDDQYLNAKPNNHNNKNKTSNDYKKKFHKSFNGKKFDSSKQNKSFTPNVKRRYFDVDDRSKSERIESNRKIHPSWQAKMQSKERQKNLINSSTKKLNKHTKFS</sequence>
<accession>A0A922I4G1</accession>
<feature type="compositionally biased region" description="Basic and acidic residues" evidence="1">
    <location>
        <begin position="385"/>
        <end position="396"/>
    </location>
</feature>
<evidence type="ECO:0000256" key="1">
    <source>
        <dbReference type="SAM" id="MobiDB-lite"/>
    </source>
</evidence>
<organism evidence="3 4">
    <name type="scientific">Dermatophagoides farinae</name>
    <name type="common">American house dust mite</name>
    <dbReference type="NCBI Taxonomy" id="6954"/>
    <lineage>
        <taxon>Eukaryota</taxon>
        <taxon>Metazoa</taxon>
        <taxon>Ecdysozoa</taxon>
        <taxon>Arthropoda</taxon>
        <taxon>Chelicerata</taxon>
        <taxon>Arachnida</taxon>
        <taxon>Acari</taxon>
        <taxon>Acariformes</taxon>
        <taxon>Sarcoptiformes</taxon>
        <taxon>Astigmata</taxon>
        <taxon>Psoroptidia</taxon>
        <taxon>Analgoidea</taxon>
        <taxon>Pyroglyphidae</taxon>
        <taxon>Dermatophagoidinae</taxon>
        <taxon>Dermatophagoides</taxon>
    </lineage>
</organism>
<feature type="compositionally biased region" description="Low complexity" evidence="1">
    <location>
        <begin position="334"/>
        <end position="345"/>
    </location>
</feature>
<gene>
    <name evidence="3" type="primary">SRFBP1</name>
    <name evidence="3" type="ORF">DERF_004781</name>
    <name evidence="2" type="ORF">HUG17_7734</name>
</gene>
<reference evidence="3" key="1">
    <citation type="submission" date="2013-05" db="EMBL/GenBank/DDBJ databases">
        <authorList>
            <person name="Yim A.K.Y."/>
            <person name="Chan T.F."/>
            <person name="Ji K.M."/>
            <person name="Liu X.Y."/>
            <person name="Zhou J.W."/>
            <person name="Li R.Q."/>
            <person name="Yang K.Y."/>
            <person name="Li J."/>
            <person name="Li M."/>
            <person name="Law P.T.W."/>
            <person name="Wu Y.L."/>
            <person name="Cai Z.L."/>
            <person name="Qin H."/>
            <person name="Bao Y."/>
            <person name="Leung R.K.K."/>
            <person name="Ng P.K.S."/>
            <person name="Zou J."/>
            <person name="Zhong X.J."/>
            <person name="Ran P.X."/>
            <person name="Zhong N.S."/>
            <person name="Liu Z.G."/>
            <person name="Tsui S.K.W."/>
        </authorList>
    </citation>
    <scope>NUCLEOTIDE SEQUENCE</scope>
    <source>
        <strain evidence="3">Derf</strain>
        <tissue evidence="3">Whole organism</tissue>
    </source>
</reference>
<reference evidence="2" key="2">
    <citation type="submission" date="2020-06" db="EMBL/GenBank/DDBJ databases">
        <authorList>
            <person name="Ji K."/>
            <person name="Li J."/>
        </authorList>
    </citation>
    <scope>NUCLEOTIDE SEQUENCE</scope>
    <source>
        <strain evidence="2">JKM2019</strain>
        <tissue evidence="2">Whole body</tissue>
    </source>
</reference>
<feature type="region of interest" description="Disordered" evidence="1">
    <location>
        <begin position="157"/>
        <end position="227"/>
    </location>
</feature>
<reference evidence="3" key="4">
    <citation type="journal article" date="2022" name="Res Sq">
        <title>Comparative Genomics Reveals Insights into the Divergent Evolution of Astigmatic Mites and Household Pest Adaptations.</title>
        <authorList>
            <person name="Xiong Q."/>
            <person name="Wan A.T.-Y."/>
            <person name="Liu X.-Y."/>
            <person name="Fung C.S.-H."/>
            <person name="Xiao X."/>
            <person name="Malainual N."/>
            <person name="Hou J."/>
            <person name="Wang L."/>
            <person name="Wang M."/>
            <person name="Yang K."/>
            <person name="Cui Y."/>
            <person name="Leung E."/>
            <person name="Nong W."/>
            <person name="Shin S.-K."/>
            <person name="Au S."/>
            <person name="Jeong K.Y."/>
            <person name="Chew F.T."/>
            <person name="Hui J."/>
            <person name="Leung T.F."/>
            <person name="Tungtrongchitr A."/>
            <person name="Zhong N."/>
            <person name="Liu Z."/>
            <person name="Tsui S."/>
        </authorList>
    </citation>
    <scope>NUCLEOTIDE SEQUENCE</scope>
    <source>
        <strain evidence="3">Derf</strain>
        <tissue evidence="3">Whole organism</tissue>
    </source>
</reference>
<evidence type="ECO:0000313" key="2">
    <source>
        <dbReference type="EMBL" id="KAH7640267.1"/>
    </source>
</evidence>
<evidence type="ECO:0000313" key="4">
    <source>
        <dbReference type="Proteomes" id="UP000790347"/>
    </source>
</evidence>
<comment type="caution">
    <text evidence="3">The sequence shown here is derived from an EMBL/GenBank/DDBJ whole genome shotgun (WGS) entry which is preliminary data.</text>
</comment>
<keyword evidence="4" id="KW-1185">Reference proteome</keyword>
<dbReference type="OrthoDB" id="6515967at2759"/>
<protein>
    <submittedName>
        <fullName evidence="3">Serum response factor-binding protein</fullName>
    </submittedName>
</protein>
<feature type="compositionally biased region" description="Basic and acidic residues" evidence="1">
    <location>
        <begin position="167"/>
        <end position="177"/>
    </location>
</feature>
<reference evidence="2" key="3">
    <citation type="journal article" date="2021" name="World Allergy Organ. J.">
        <title>Chromosome-level assembly of Dermatophagoides farinae genome and transcriptome reveals two novel allergens Der f 37 and Der f 39.</title>
        <authorList>
            <person name="Chen J."/>
            <person name="Cai Z."/>
            <person name="Fan D."/>
            <person name="Hu J."/>
            <person name="Hou Y."/>
            <person name="He Y."/>
            <person name="Zhang Z."/>
            <person name="Zhao Z."/>
            <person name="Gao P."/>
            <person name="Hu W."/>
            <person name="Sun J."/>
            <person name="Li J."/>
            <person name="Ji K."/>
        </authorList>
    </citation>
    <scope>NUCLEOTIDE SEQUENCE</scope>
    <source>
        <strain evidence="2">JKM2019</strain>
    </source>
</reference>
<dbReference type="AlphaFoldDB" id="A0A922I4G1"/>
<name>A0A922I4G1_DERFA</name>
<dbReference type="EMBL" id="ASGP02000002">
    <property type="protein sequence ID" value="KAH9521105.1"/>
    <property type="molecule type" value="Genomic_DNA"/>
</dbReference>
<feature type="region of interest" description="Disordered" evidence="1">
    <location>
        <begin position="385"/>
        <end position="430"/>
    </location>
</feature>
<proteinExistence type="predicted"/>
<dbReference type="Proteomes" id="UP000828236">
    <property type="component" value="Unassembled WGS sequence"/>
</dbReference>
<feature type="region of interest" description="Disordered" evidence="1">
    <location>
        <begin position="331"/>
        <end position="351"/>
    </location>
</feature>
<evidence type="ECO:0000313" key="3">
    <source>
        <dbReference type="EMBL" id="KAH9521105.1"/>
    </source>
</evidence>